<feature type="transmembrane region" description="Helical" evidence="7">
    <location>
        <begin position="70"/>
        <end position="89"/>
    </location>
</feature>
<sequence length="409" mass="46135">MCEQHPAVRHAAVAMGAWHAQYERSSRGETDSSNYNLGLRHSIRAIACLQESLAREIPNPRGSNRTHKQVVLVTCLFFTLLALFQGEFYSARCHLISGFQLLQDWDAQADKSATGLALRQSFAQMHVHWFFCTHSELFLKHPELHNSESWISAHTIEALSTFAPRHYSGVDQMNRIQEFSSLVSGFILSCTADGFYIGPARVISHEAEVVSAKVRLCRSLLTAVLVELKGLAPGNCDSLRVLSLWIEVIQIKIECAKSPKPDEMAYDDHLEQFRRIMRTGQSLVDSADSPSDINFSPFNYRYGVFPALLWTAAKCRDWHTRRDALFILQKRAGDDSWASAASVAVERLIEVESKGFNPGDVIPESARAYLVDVKIESARPLVELWHRRSESASEGKHSGGQWQRELMKY</sequence>
<keyword evidence="6" id="KW-0539">Nucleus</keyword>
<evidence type="ECO:0000313" key="8">
    <source>
        <dbReference type="EMBL" id="KAJ5322841.1"/>
    </source>
</evidence>
<evidence type="ECO:0000256" key="4">
    <source>
        <dbReference type="ARBA" id="ARBA00023125"/>
    </source>
</evidence>
<keyword evidence="7" id="KW-0812">Transmembrane</keyword>
<reference evidence="8" key="2">
    <citation type="journal article" date="2023" name="IMA Fungus">
        <title>Comparative genomic study of the Penicillium genus elucidates a diverse pangenome and 15 lateral gene transfer events.</title>
        <authorList>
            <person name="Petersen C."/>
            <person name="Sorensen T."/>
            <person name="Nielsen M.R."/>
            <person name="Sondergaard T.E."/>
            <person name="Sorensen J.L."/>
            <person name="Fitzpatrick D.A."/>
            <person name="Frisvad J.C."/>
            <person name="Nielsen K.L."/>
        </authorList>
    </citation>
    <scope>NUCLEOTIDE SEQUENCE</scope>
    <source>
        <strain evidence="8">IBT 35673</strain>
    </source>
</reference>
<evidence type="ECO:0000256" key="5">
    <source>
        <dbReference type="ARBA" id="ARBA00023163"/>
    </source>
</evidence>
<dbReference type="InterPro" id="IPR052360">
    <property type="entry name" value="Transcr_Regulatory_Proteins"/>
</dbReference>
<dbReference type="EMBL" id="JAPZBQ010000006">
    <property type="protein sequence ID" value="KAJ5322841.1"/>
    <property type="molecule type" value="Genomic_DNA"/>
</dbReference>
<dbReference type="Proteomes" id="UP001147695">
    <property type="component" value="Unassembled WGS sequence"/>
</dbReference>
<dbReference type="GO" id="GO:0003677">
    <property type="term" value="F:DNA binding"/>
    <property type="evidence" value="ECO:0007669"/>
    <property type="project" value="UniProtKB-KW"/>
</dbReference>
<evidence type="ECO:0000313" key="9">
    <source>
        <dbReference type="Proteomes" id="UP001147695"/>
    </source>
</evidence>
<keyword evidence="1" id="KW-0479">Metal-binding</keyword>
<evidence type="ECO:0000256" key="2">
    <source>
        <dbReference type="ARBA" id="ARBA00022833"/>
    </source>
</evidence>
<dbReference type="AlphaFoldDB" id="A0A9W9Q1I4"/>
<keyword evidence="7" id="KW-1133">Transmembrane helix</keyword>
<keyword evidence="7" id="KW-0472">Membrane</keyword>
<reference evidence="8" key="1">
    <citation type="submission" date="2022-12" db="EMBL/GenBank/DDBJ databases">
        <authorList>
            <person name="Petersen C."/>
        </authorList>
    </citation>
    <scope>NUCLEOTIDE SEQUENCE</scope>
    <source>
        <strain evidence="8">IBT 35673</strain>
    </source>
</reference>
<organism evidence="8 9">
    <name type="scientific">Penicillium brevicompactum</name>
    <dbReference type="NCBI Taxonomy" id="5074"/>
    <lineage>
        <taxon>Eukaryota</taxon>
        <taxon>Fungi</taxon>
        <taxon>Dikarya</taxon>
        <taxon>Ascomycota</taxon>
        <taxon>Pezizomycotina</taxon>
        <taxon>Eurotiomycetes</taxon>
        <taxon>Eurotiomycetidae</taxon>
        <taxon>Eurotiales</taxon>
        <taxon>Aspergillaceae</taxon>
        <taxon>Penicillium</taxon>
    </lineage>
</organism>
<proteinExistence type="predicted"/>
<evidence type="ECO:0000256" key="6">
    <source>
        <dbReference type="ARBA" id="ARBA00023242"/>
    </source>
</evidence>
<gene>
    <name evidence="8" type="ORF">N7452_011130</name>
</gene>
<keyword evidence="2" id="KW-0862">Zinc</keyword>
<comment type="caution">
    <text evidence="8">The sequence shown here is derived from an EMBL/GenBank/DDBJ whole genome shotgun (WGS) entry which is preliminary data.</text>
</comment>
<protein>
    <recommendedName>
        <fullName evidence="10">C6 zinc finger domain protein</fullName>
    </recommendedName>
</protein>
<keyword evidence="4" id="KW-0238">DNA-binding</keyword>
<keyword evidence="5" id="KW-0804">Transcription</keyword>
<dbReference type="GO" id="GO:0046872">
    <property type="term" value="F:metal ion binding"/>
    <property type="evidence" value="ECO:0007669"/>
    <property type="project" value="UniProtKB-KW"/>
</dbReference>
<evidence type="ECO:0000256" key="1">
    <source>
        <dbReference type="ARBA" id="ARBA00022723"/>
    </source>
</evidence>
<name>A0A9W9Q1I4_PENBR</name>
<evidence type="ECO:0008006" key="10">
    <source>
        <dbReference type="Google" id="ProtNLM"/>
    </source>
</evidence>
<evidence type="ECO:0000256" key="3">
    <source>
        <dbReference type="ARBA" id="ARBA00023015"/>
    </source>
</evidence>
<dbReference type="PANTHER" id="PTHR36206">
    <property type="entry name" value="ASPERCRYPTIN BIOSYNTHESIS CLUSTER-SPECIFIC TRANSCRIPTION REGULATOR ATNN-RELATED"/>
    <property type="match status" value="1"/>
</dbReference>
<keyword evidence="3" id="KW-0805">Transcription regulation</keyword>
<evidence type="ECO:0000256" key="7">
    <source>
        <dbReference type="SAM" id="Phobius"/>
    </source>
</evidence>
<accession>A0A9W9Q1I4</accession>
<dbReference type="PANTHER" id="PTHR36206:SF12">
    <property type="entry name" value="ASPERCRYPTIN BIOSYNTHESIS CLUSTER-SPECIFIC TRANSCRIPTION REGULATOR ATNN-RELATED"/>
    <property type="match status" value="1"/>
</dbReference>